<comment type="caution">
    <text evidence="2">The sequence shown here is derived from an EMBL/GenBank/DDBJ whole genome shotgun (WGS) entry which is preliminary data.</text>
</comment>
<organism evidence="2 3">
    <name type="scientific">Cellulomonas iranensis</name>
    <dbReference type="NCBI Taxonomy" id="76862"/>
    <lineage>
        <taxon>Bacteria</taxon>
        <taxon>Bacillati</taxon>
        <taxon>Actinomycetota</taxon>
        <taxon>Actinomycetes</taxon>
        <taxon>Micrococcales</taxon>
        <taxon>Cellulomonadaceae</taxon>
        <taxon>Cellulomonas</taxon>
    </lineage>
</organism>
<keyword evidence="3" id="KW-1185">Reference proteome</keyword>
<accession>A0ABU0GIG6</accession>
<proteinExistence type="predicted"/>
<name>A0ABU0GIG6_9CELL</name>
<reference evidence="2 3" key="1">
    <citation type="submission" date="2023-07" db="EMBL/GenBank/DDBJ databases">
        <title>Sequencing the genomes of 1000 actinobacteria strains.</title>
        <authorList>
            <person name="Klenk H.-P."/>
        </authorList>
    </citation>
    <scope>NUCLEOTIDE SEQUENCE [LARGE SCALE GENOMIC DNA]</scope>
    <source>
        <strain evidence="2 3">DSM 14785</strain>
    </source>
</reference>
<dbReference type="EMBL" id="JAUSVM010000001">
    <property type="protein sequence ID" value="MDQ0425127.1"/>
    <property type="molecule type" value="Genomic_DNA"/>
</dbReference>
<sequence>MTEPRAVPPALDGRHVLAVPAATDLLPLARAWFPDARWSRAPRSGDDASAARPASGARFRGIATAPEPEVGALALAGTVELDGPHPLDAAGARAVGLPAQDSALYGLPAAVAPGTTVTPELVAGWAAAVARRAGGGVLPAARDRAVVPDPGAAVDLTLWSPAPLTVQDALPVVRPALTGSRVAPPPPATPGAAPAGFTLTAAYAYDGEVDVRCERAAEVPMVLSTIDPHEHGPWAYRVTWRPPDPYELTRETPSQLHVIARQRVAPGVAGAVAALHAAVGGTVVDVGGFVVTRDELERRARAR</sequence>
<dbReference type="RefSeq" id="WP_070320878.1">
    <property type="nucleotide sequence ID" value="NZ_JAUSVM010000001.1"/>
</dbReference>
<feature type="region of interest" description="Disordered" evidence="1">
    <location>
        <begin position="39"/>
        <end position="60"/>
    </location>
</feature>
<gene>
    <name evidence="2" type="ORF">JO380_001508</name>
</gene>
<evidence type="ECO:0000313" key="2">
    <source>
        <dbReference type="EMBL" id="MDQ0425127.1"/>
    </source>
</evidence>
<protein>
    <submittedName>
        <fullName evidence="2">Uncharacterized protein</fullName>
    </submittedName>
</protein>
<evidence type="ECO:0000256" key="1">
    <source>
        <dbReference type="SAM" id="MobiDB-lite"/>
    </source>
</evidence>
<evidence type="ECO:0000313" key="3">
    <source>
        <dbReference type="Proteomes" id="UP001240250"/>
    </source>
</evidence>
<dbReference type="Proteomes" id="UP001240250">
    <property type="component" value="Unassembled WGS sequence"/>
</dbReference>